<dbReference type="AlphaFoldDB" id="A0A396GHZ1"/>
<protein>
    <submittedName>
        <fullName evidence="1">Uncharacterized protein</fullName>
    </submittedName>
</protein>
<sequence length="53" mass="6534">MNNLIIQWRMQNRFNYVITKNLMNHPSALLHITYMHSVPYNIRFLPLSKMRWS</sequence>
<comment type="caution">
    <text evidence="1">The sequence shown here is derived from an EMBL/GenBank/DDBJ whole genome shotgun (WGS) entry which is preliminary data.</text>
</comment>
<organism evidence="1 2">
    <name type="scientific">Medicago truncatula</name>
    <name type="common">Barrel medic</name>
    <name type="synonym">Medicago tribuloides</name>
    <dbReference type="NCBI Taxonomy" id="3880"/>
    <lineage>
        <taxon>Eukaryota</taxon>
        <taxon>Viridiplantae</taxon>
        <taxon>Streptophyta</taxon>
        <taxon>Embryophyta</taxon>
        <taxon>Tracheophyta</taxon>
        <taxon>Spermatophyta</taxon>
        <taxon>Magnoliopsida</taxon>
        <taxon>eudicotyledons</taxon>
        <taxon>Gunneridae</taxon>
        <taxon>Pentapetalae</taxon>
        <taxon>rosids</taxon>
        <taxon>fabids</taxon>
        <taxon>Fabales</taxon>
        <taxon>Fabaceae</taxon>
        <taxon>Papilionoideae</taxon>
        <taxon>50 kb inversion clade</taxon>
        <taxon>NPAAA clade</taxon>
        <taxon>Hologalegina</taxon>
        <taxon>IRL clade</taxon>
        <taxon>Trifolieae</taxon>
        <taxon>Medicago</taxon>
    </lineage>
</organism>
<gene>
    <name evidence="1" type="ORF">MtrunA17_Chr8g0352121</name>
</gene>
<dbReference type="Gramene" id="rna46313">
    <property type="protein sequence ID" value="RHN40193.1"/>
    <property type="gene ID" value="gene46313"/>
</dbReference>
<evidence type="ECO:0000313" key="1">
    <source>
        <dbReference type="EMBL" id="RHN40193.1"/>
    </source>
</evidence>
<accession>A0A396GHZ1</accession>
<evidence type="ECO:0000313" key="2">
    <source>
        <dbReference type="Proteomes" id="UP000265566"/>
    </source>
</evidence>
<dbReference type="Proteomes" id="UP000265566">
    <property type="component" value="Chromosome 8"/>
</dbReference>
<name>A0A396GHZ1_MEDTR</name>
<dbReference type="EMBL" id="PSQE01000008">
    <property type="protein sequence ID" value="RHN40193.1"/>
    <property type="molecule type" value="Genomic_DNA"/>
</dbReference>
<reference evidence="2" key="1">
    <citation type="journal article" date="2018" name="Nat. Plants">
        <title>Whole-genome landscape of Medicago truncatula symbiotic genes.</title>
        <authorList>
            <person name="Pecrix Y."/>
            <person name="Staton S.E."/>
            <person name="Sallet E."/>
            <person name="Lelandais-Briere C."/>
            <person name="Moreau S."/>
            <person name="Carrere S."/>
            <person name="Blein T."/>
            <person name="Jardinaud M.F."/>
            <person name="Latrasse D."/>
            <person name="Zouine M."/>
            <person name="Zahm M."/>
            <person name="Kreplak J."/>
            <person name="Mayjonade B."/>
            <person name="Satge C."/>
            <person name="Perez M."/>
            <person name="Cauet S."/>
            <person name="Marande W."/>
            <person name="Chantry-Darmon C."/>
            <person name="Lopez-Roques C."/>
            <person name="Bouchez O."/>
            <person name="Berard A."/>
            <person name="Debelle F."/>
            <person name="Munos S."/>
            <person name="Bendahmane A."/>
            <person name="Berges H."/>
            <person name="Niebel A."/>
            <person name="Buitink J."/>
            <person name="Frugier F."/>
            <person name="Benhamed M."/>
            <person name="Crespi M."/>
            <person name="Gouzy J."/>
            <person name="Gamas P."/>
        </authorList>
    </citation>
    <scope>NUCLEOTIDE SEQUENCE [LARGE SCALE GENOMIC DNA]</scope>
    <source>
        <strain evidence="2">cv. Jemalong A17</strain>
    </source>
</reference>
<proteinExistence type="predicted"/>